<sequence>MGQKIKNTQAFYFHSPVNSKSCPIDTFLQPPFLTLVIDKLPSVATVGPTQDVNPQVNRLGLEQGSTYSQAYCLI</sequence>
<reference evidence="1" key="1">
    <citation type="journal article" date="2004" name="Genome Res.">
        <title>The status, quality, and expansion of the NIH full-length cDNA project: the Mammalian Gene Collection (MGC).</title>
        <authorList>
            <consortium name="The MGC Project Team"/>
            <person name="Gerhard D.S."/>
            <person name="Wagner L."/>
            <person name="Feingold E.A."/>
            <person name="Shenmen C.M."/>
            <person name="Grouse L.H."/>
            <person name="Schuler G."/>
            <person name="Klein S.L."/>
            <person name="Old S."/>
            <person name="Rasooly R."/>
            <person name="Good P."/>
            <person name="Guyer M."/>
            <person name="Peck A.M."/>
            <person name="Derge J.G."/>
            <person name="Lipman D."/>
            <person name="Collins F.S."/>
            <person name="Jang W."/>
            <person name="Sherry S."/>
            <person name="Feolo M."/>
            <person name="Misquitta L."/>
            <person name="Lee E."/>
            <person name="Rotmistrovsky K."/>
            <person name="Greenhut S.F."/>
            <person name="Schaefer C.F."/>
            <person name="Buetow K."/>
            <person name="Bonner T.I."/>
            <person name="Haussler D."/>
            <person name="Kent J."/>
            <person name="Kiekhaus M."/>
            <person name="Furey T."/>
            <person name="Brent M."/>
            <person name="Prange C."/>
            <person name="Schreiber K."/>
            <person name="Shapiro N."/>
            <person name="Bhat N.K."/>
            <person name="Hopkins R.F."/>
            <person name="Hsie F."/>
            <person name="Driscoll T."/>
            <person name="Soares M.B."/>
            <person name="Casavant T.L."/>
            <person name="Scheetz T.E."/>
            <person name="Brown-stein M.J."/>
            <person name="Usdin T.B."/>
            <person name="Toshiyuki S."/>
            <person name="Carninci P."/>
            <person name="Piao Y."/>
            <person name="Dudekula D.B."/>
            <person name="Ko M.S."/>
            <person name="Kawakami K."/>
            <person name="Suzuki Y."/>
            <person name="Sugano S."/>
            <person name="Gruber C.E."/>
            <person name="Smith M.R."/>
            <person name="Simmons B."/>
            <person name="Moore T."/>
            <person name="Waterman R."/>
            <person name="Johnson S.L."/>
            <person name="Ruan Y."/>
            <person name="Wei C.L."/>
            <person name="Mathavan S."/>
            <person name="Gunaratne P.H."/>
            <person name="Wu J."/>
            <person name="Garcia A.M."/>
            <person name="Hulyk S.W."/>
            <person name="Fuh E."/>
            <person name="Yuan Y."/>
            <person name="Sneed A."/>
            <person name="Kowis C."/>
            <person name="Hodgson A."/>
            <person name="Muzny D.M."/>
            <person name="McPherson J."/>
            <person name="Gibbs R.A."/>
            <person name="Fahey J."/>
            <person name="Helton E."/>
            <person name="Ketteman M."/>
            <person name="Madan A."/>
            <person name="Rodrigues S."/>
            <person name="Sanchez A."/>
            <person name="Whiting M."/>
            <person name="Madari A."/>
            <person name="Young A.C."/>
            <person name="Wetherby K.D."/>
            <person name="Granite S.J."/>
            <person name="Kwong P.N."/>
            <person name="Brinkley C.P."/>
            <person name="Pearson R.L."/>
            <person name="Bouffard G.G."/>
            <person name="Blakesly R.W."/>
            <person name="Green E.D."/>
            <person name="Dickson M.C."/>
            <person name="Rodriguez A.C."/>
            <person name="Grimwood J."/>
            <person name="Schmutz J."/>
            <person name="Myers R.M."/>
            <person name="Butterfield Y.S."/>
            <person name="Griffith M."/>
            <person name="Griffith O.L."/>
            <person name="Krzywinski M.I."/>
            <person name="Liao N."/>
            <person name="Morin R."/>
            <person name="Morrin R."/>
            <person name="Palmquist D."/>
            <person name="Petrescu A.S."/>
            <person name="Skalska U."/>
            <person name="Smailus D.E."/>
            <person name="Stott J.M."/>
            <person name="Schnerch A."/>
            <person name="Schein J.E."/>
            <person name="Jones S.J."/>
            <person name="Holt R.A."/>
            <person name="Baross A."/>
            <person name="Marra M.A."/>
            <person name="Clifton S."/>
            <person name="Makowski K.A."/>
            <person name="Bosak S."/>
            <person name="Malek J."/>
        </authorList>
    </citation>
    <scope>NUCLEOTIDE SEQUENCE [LARGE SCALE MRNA]</scope>
    <source>
        <strain evidence="1">FVB/N</strain>
        <tissue evidence="1">Kidney</tissue>
    </source>
</reference>
<organism evidence="1">
    <name type="scientific">Mus musculus</name>
    <name type="common">Mouse</name>
    <dbReference type="NCBI Taxonomy" id="10090"/>
    <lineage>
        <taxon>Eukaryota</taxon>
        <taxon>Metazoa</taxon>
        <taxon>Chordata</taxon>
        <taxon>Craniata</taxon>
        <taxon>Vertebrata</taxon>
        <taxon>Euteleostomi</taxon>
        <taxon>Mammalia</taxon>
        <taxon>Eutheria</taxon>
        <taxon>Euarchontoglires</taxon>
        <taxon>Glires</taxon>
        <taxon>Rodentia</taxon>
        <taxon>Myomorpha</taxon>
        <taxon>Muroidea</taxon>
        <taxon>Muridae</taxon>
        <taxon>Murinae</taxon>
        <taxon>Mus</taxon>
        <taxon>Mus</taxon>
    </lineage>
</organism>
<gene>
    <name evidence="2" type="primary">Gm9909</name>
</gene>
<protein>
    <submittedName>
        <fullName evidence="1">Predicted gene, ENSMUSG00000053531</fullName>
    </submittedName>
</protein>
<evidence type="ECO:0000313" key="1">
    <source>
        <dbReference type="EMBL" id="AAH25186.1"/>
    </source>
</evidence>
<accession>Q8K1B6</accession>
<dbReference type="AlphaFoldDB" id="Q8K1B6"/>
<dbReference type="AGR" id="MGI:3642124"/>
<name>Q8K1B6_MOUSE</name>
<proteinExistence type="evidence at transcript level"/>
<evidence type="ECO:0000313" key="2">
    <source>
        <dbReference type="MGI" id="MGI:3642124"/>
    </source>
</evidence>
<dbReference type="EMBL" id="BC025186">
    <property type="protein sequence ID" value="AAH25186.1"/>
    <property type="molecule type" value="mRNA"/>
</dbReference>
<dbReference type="MGI" id="MGI:3642124">
    <property type="gene designation" value="Gm9909"/>
</dbReference>